<evidence type="ECO:0000256" key="1">
    <source>
        <dbReference type="SAM" id="MobiDB-lite"/>
    </source>
</evidence>
<feature type="compositionally biased region" description="Low complexity" evidence="1">
    <location>
        <begin position="267"/>
        <end position="280"/>
    </location>
</feature>
<accession>A0A6J8EQC6</accession>
<gene>
    <name evidence="2" type="ORF">MCOR_54734</name>
</gene>
<keyword evidence="3" id="KW-1185">Reference proteome</keyword>
<dbReference type="AlphaFoldDB" id="A0A6J8EQC6"/>
<feature type="region of interest" description="Disordered" evidence="1">
    <location>
        <begin position="252"/>
        <end position="280"/>
    </location>
</feature>
<sequence length="390" mass="44744">MARPPRTSSLPDLSRDFTKLALTNIDGREFVEKSEIFKQRSYSSQLPFSYKWVSKWERRTVEDVFQIYYNDNFCGSPSDIMSRIGFVGNLSKEQKEYIETIKKYLHINVGVGELSEVYIANVPRDRLIVDSKLKESLENLDNEKEEYIRGRVYKFLCSITDLLDALKDCRNISDAYDGHYTTLFSTFAELCSLNAKLGIFKSDQSTWKNLGGLDKVISQPDIRLFKYGVFTKSSIDRKRVVSVVEVKKSRHQRDLDSSDSDGEACKSTSSFSSVRSRSSDTSENAPRIELLLNRAVLGQHAGELLLDLHKFVTKGCDTDQFKMPGMIVKGTMVFVTVLEISRQHYIKLAANKELEDGDKAIIYYSRPFNILNERDRNVLIESFVRLNNMQ</sequence>
<organism evidence="2 3">
    <name type="scientific">Mytilus coruscus</name>
    <name type="common">Sea mussel</name>
    <dbReference type="NCBI Taxonomy" id="42192"/>
    <lineage>
        <taxon>Eukaryota</taxon>
        <taxon>Metazoa</taxon>
        <taxon>Spiralia</taxon>
        <taxon>Lophotrochozoa</taxon>
        <taxon>Mollusca</taxon>
        <taxon>Bivalvia</taxon>
        <taxon>Autobranchia</taxon>
        <taxon>Pteriomorphia</taxon>
        <taxon>Mytilida</taxon>
        <taxon>Mytiloidea</taxon>
        <taxon>Mytilidae</taxon>
        <taxon>Mytilinae</taxon>
        <taxon>Mytilus</taxon>
    </lineage>
</organism>
<evidence type="ECO:0000313" key="3">
    <source>
        <dbReference type="Proteomes" id="UP000507470"/>
    </source>
</evidence>
<dbReference type="OrthoDB" id="6157060at2759"/>
<protein>
    <submittedName>
        <fullName evidence="2">Uncharacterized protein</fullName>
    </submittedName>
</protein>
<dbReference type="EMBL" id="CACVKT020009675">
    <property type="protein sequence ID" value="CAC5422698.1"/>
    <property type="molecule type" value="Genomic_DNA"/>
</dbReference>
<reference evidence="2 3" key="1">
    <citation type="submission" date="2020-06" db="EMBL/GenBank/DDBJ databases">
        <authorList>
            <person name="Li R."/>
            <person name="Bekaert M."/>
        </authorList>
    </citation>
    <scope>NUCLEOTIDE SEQUENCE [LARGE SCALE GENOMIC DNA]</scope>
    <source>
        <strain evidence="3">wild</strain>
    </source>
</reference>
<proteinExistence type="predicted"/>
<evidence type="ECO:0000313" key="2">
    <source>
        <dbReference type="EMBL" id="CAC5422698.1"/>
    </source>
</evidence>
<name>A0A6J8EQC6_MYTCO</name>
<dbReference type="Proteomes" id="UP000507470">
    <property type="component" value="Unassembled WGS sequence"/>
</dbReference>